<dbReference type="InterPro" id="IPR023753">
    <property type="entry name" value="FAD/NAD-binding_dom"/>
</dbReference>
<dbReference type="EMBL" id="NMTQ01000020">
    <property type="protein sequence ID" value="PDX59184.1"/>
    <property type="molecule type" value="Genomic_DNA"/>
</dbReference>
<dbReference type="PRINTS" id="PR00368">
    <property type="entry name" value="FADPNR"/>
</dbReference>
<evidence type="ECO:0000256" key="1">
    <source>
        <dbReference type="ARBA" id="ARBA00001974"/>
    </source>
</evidence>
<sequence>MKIIIIGSIAAGVSAAARLAAAQRGAQITVYEKGGFYSCGTGGLPHYLCEDLDSLNKAIQAKETELNAQGITAHLRHEVRGIDAAARKVTVCDLATGRVFEDHYDKLVLATGSSNRVPQVPGSDRVGVQTLKTVEDLIFLKEFVRTPYVRDIVILGGSWAGLEIAKSFLKLGRNVRIIEKEQQLLPQFDPEVSKLIQKELEAQGVQFNLGEQVRSFPGRTFVEQVQTNRGTYPCDLCVVAIGVTPNTGLLAGTGAQLAPNGAVLIGADLATSVPNIYAVGDCAACRDGSLRTSSLKVADLEIARTGLTETEARKAGLRVKSAMATGTDRPGICPNPHRITIKLVYEANTRQVLGAQAWGEKNVSARINAIAVAIRAGMTVEALGQVDFVYSSSSCSIWDPVQIVCGQAQ</sequence>
<evidence type="ECO:0000313" key="8">
    <source>
        <dbReference type="Proteomes" id="UP000220752"/>
    </source>
</evidence>
<dbReference type="Gene3D" id="3.30.390.30">
    <property type="match status" value="1"/>
</dbReference>
<comment type="caution">
    <text evidence="7">The sequence shown here is derived from an EMBL/GenBank/DDBJ whole genome shotgun (WGS) entry which is preliminary data.</text>
</comment>
<gene>
    <name evidence="7" type="ORF">CGS46_04235</name>
</gene>
<dbReference type="InterPro" id="IPR050260">
    <property type="entry name" value="FAD-bd_OxRdtase"/>
</dbReference>
<dbReference type="Proteomes" id="UP000220752">
    <property type="component" value="Unassembled WGS sequence"/>
</dbReference>
<protein>
    <submittedName>
        <fullName evidence="7">Pyridine nucleotide-disulfide oxidoreductase</fullName>
    </submittedName>
</protein>
<evidence type="ECO:0000256" key="4">
    <source>
        <dbReference type="ARBA" id="ARBA00022827"/>
    </source>
</evidence>
<keyword evidence="6" id="KW-0676">Redox-active center</keyword>
<dbReference type="SUPFAM" id="SSF55424">
    <property type="entry name" value="FAD/NAD-linked reductases, dimerisation (C-terminal) domain"/>
    <property type="match status" value="1"/>
</dbReference>
<reference evidence="7 8" key="1">
    <citation type="journal article" date="2017" name="Front. Microbiol.">
        <title>New Insights into the Diversity of the Genus Faecalibacterium.</title>
        <authorList>
            <person name="Benevides L."/>
            <person name="Burman S."/>
            <person name="Martin R."/>
            <person name="Robert V."/>
            <person name="Thomas M."/>
            <person name="Miquel S."/>
            <person name="Chain F."/>
            <person name="Sokol H."/>
            <person name="Bermudez-Humaran L.G."/>
            <person name="Morrison M."/>
            <person name="Langella P."/>
            <person name="Azevedo V.A."/>
            <person name="Chatel J.M."/>
            <person name="Soares S."/>
        </authorList>
    </citation>
    <scope>NUCLEOTIDE SEQUENCE [LARGE SCALE GENOMIC DNA]</scope>
    <source>
        <strain evidence="8">CNCM I-4540</strain>
    </source>
</reference>
<keyword evidence="5" id="KW-0560">Oxidoreductase</keyword>
<dbReference type="InterPro" id="IPR016156">
    <property type="entry name" value="FAD/NAD-linked_Rdtase_dimer_sf"/>
</dbReference>
<dbReference type="PANTHER" id="PTHR43429">
    <property type="entry name" value="PYRIDINE NUCLEOTIDE-DISULFIDE OXIDOREDUCTASE DOMAIN-CONTAINING"/>
    <property type="match status" value="1"/>
</dbReference>
<dbReference type="Gene3D" id="3.50.50.60">
    <property type="entry name" value="FAD/NAD(P)-binding domain"/>
    <property type="match status" value="2"/>
</dbReference>
<dbReference type="RefSeq" id="WP_005939599.1">
    <property type="nucleotide sequence ID" value="NZ_DAWDEA010000003.1"/>
</dbReference>
<dbReference type="Pfam" id="PF02852">
    <property type="entry name" value="Pyr_redox_dim"/>
    <property type="match status" value="1"/>
</dbReference>
<keyword evidence="8" id="KW-1185">Reference proteome</keyword>
<accession>A0A2A6ZCY4</accession>
<comment type="cofactor">
    <cofactor evidence="1">
        <name>FAD</name>
        <dbReference type="ChEBI" id="CHEBI:57692"/>
    </cofactor>
</comment>
<dbReference type="PRINTS" id="PR00411">
    <property type="entry name" value="PNDRDTASEI"/>
</dbReference>
<keyword evidence="3" id="KW-0285">Flavoprotein</keyword>
<dbReference type="AlphaFoldDB" id="A0A2A6ZCY4"/>
<evidence type="ECO:0000256" key="2">
    <source>
        <dbReference type="ARBA" id="ARBA00009130"/>
    </source>
</evidence>
<evidence type="ECO:0000256" key="3">
    <source>
        <dbReference type="ARBA" id="ARBA00022630"/>
    </source>
</evidence>
<evidence type="ECO:0000256" key="5">
    <source>
        <dbReference type="ARBA" id="ARBA00023002"/>
    </source>
</evidence>
<dbReference type="GO" id="GO:0016491">
    <property type="term" value="F:oxidoreductase activity"/>
    <property type="evidence" value="ECO:0007669"/>
    <property type="project" value="UniProtKB-KW"/>
</dbReference>
<dbReference type="InterPro" id="IPR036188">
    <property type="entry name" value="FAD/NAD-bd_sf"/>
</dbReference>
<dbReference type="Pfam" id="PF07992">
    <property type="entry name" value="Pyr_redox_2"/>
    <property type="match status" value="1"/>
</dbReference>
<proteinExistence type="inferred from homology"/>
<organism evidence="7 8">
    <name type="scientific">Faecalibacterium langellae</name>
    <dbReference type="NCBI Taxonomy" id="3435293"/>
    <lineage>
        <taxon>Bacteria</taxon>
        <taxon>Bacillati</taxon>
        <taxon>Bacillota</taxon>
        <taxon>Clostridia</taxon>
        <taxon>Eubacteriales</taxon>
        <taxon>Oscillospiraceae</taxon>
        <taxon>Faecalibacterium</taxon>
    </lineage>
</organism>
<evidence type="ECO:0000313" key="7">
    <source>
        <dbReference type="EMBL" id="PDX59184.1"/>
    </source>
</evidence>
<dbReference type="InterPro" id="IPR004099">
    <property type="entry name" value="Pyr_nucl-diS_OxRdtase_dimer"/>
</dbReference>
<dbReference type="SUPFAM" id="SSF51905">
    <property type="entry name" value="FAD/NAD(P)-binding domain"/>
    <property type="match status" value="1"/>
</dbReference>
<keyword evidence="4" id="KW-0274">FAD</keyword>
<evidence type="ECO:0000256" key="6">
    <source>
        <dbReference type="ARBA" id="ARBA00023284"/>
    </source>
</evidence>
<dbReference type="PANTHER" id="PTHR43429:SF1">
    <property type="entry name" value="NAD(P)H SULFUR OXIDOREDUCTASE (COA-DEPENDENT)"/>
    <property type="match status" value="1"/>
</dbReference>
<comment type="similarity">
    <text evidence="2">Belongs to the class-III pyridine nucleotide-disulfide oxidoreductase family.</text>
</comment>
<name>A0A2A6ZCY4_9FIRM</name>